<evidence type="ECO:0000313" key="2">
    <source>
        <dbReference type="Proteomes" id="UP001396334"/>
    </source>
</evidence>
<dbReference type="EMBL" id="JBBPBN010000030">
    <property type="protein sequence ID" value="KAK9005688.1"/>
    <property type="molecule type" value="Genomic_DNA"/>
</dbReference>
<accession>A0ABR2QYI1</accession>
<dbReference type="Proteomes" id="UP001396334">
    <property type="component" value="Unassembled WGS sequence"/>
</dbReference>
<gene>
    <name evidence="1" type="ORF">V6N11_043112</name>
</gene>
<protein>
    <recommendedName>
        <fullName evidence="3">DUF4283 domain-containing protein</fullName>
    </recommendedName>
</protein>
<sequence>MGSEKEAVRSRDRLHGKWIYEARIKVSFAQRGIRRQFWRQKRGVSISGDVIPKGSVGDRPMPPSRDVRCVEGLGVVDHEAILHRCSIGWCRIPISNSKLVAELKLKKVSGTHVMTISRPRVLIFYSVEIRQEVMSSEILSRWFSKVVEWNEVDCRRVWLSVFGVPNHAWFRDNFERLVSQWGFIVLVDEAMLEPSSFEQGRVLVETSVIDRIEERMELFVNGRLFLIRISEAKTFLCGPSCSCGMRNQSSSSEDSESFREAVRSKLEFPVREDNIADGCQVNGNILSIEVGVAVGIGVLHEVEVDRVHEVEMGGVSWRGNGLWDSQSRIPMVEVPVAVIDGQVVDRAGGCFGPDLEGSNVEVVESNGQKQKVRLLANVIYSLQSPEEQLQAQKASRRRGRRRPRKSVFVSSEIADISLSDSNLRQKEEGYHKGSCCDGGSWEIFGC</sequence>
<evidence type="ECO:0000313" key="1">
    <source>
        <dbReference type="EMBL" id="KAK9005688.1"/>
    </source>
</evidence>
<keyword evidence="2" id="KW-1185">Reference proteome</keyword>
<evidence type="ECO:0008006" key="3">
    <source>
        <dbReference type="Google" id="ProtNLM"/>
    </source>
</evidence>
<organism evidence="1 2">
    <name type="scientific">Hibiscus sabdariffa</name>
    <name type="common">roselle</name>
    <dbReference type="NCBI Taxonomy" id="183260"/>
    <lineage>
        <taxon>Eukaryota</taxon>
        <taxon>Viridiplantae</taxon>
        <taxon>Streptophyta</taxon>
        <taxon>Embryophyta</taxon>
        <taxon>Tracheophyta</taxon>
        <taxon>Spermatophyta</taxon>
        <taxon>Magnoliopsida</taxon>
        <taxon>eudicotyledons</taxon>
        <taxon>Gunneridae</taxon>
        <taxon>Pentapetalae</taxon>
        <taxon>rosids</taxon>
        <taxon>malvids</taxon>
        <taxon>Malvales</taxon>
        <taxon>Malvaceae</taxon>
        <taxon>Malvoideae</taxon>
        <taxon>Hibiscus</taxon>
    </lineage>
</organism>
<dbReference type="PANTHER" id="PTHR34427">
    <property type="entry name" value="DUF4283 DOMAIN PROTEIN"/>
    <property type="match status" value="1"/>
</dbReference>
<dbReference type="PANTHER" id="PTHR34427:SF5">
    <property type="entry name" value="DUF4283 DOMAIN-CONTAINING PROTEIN"/>
    <property type="match status" value="1"/>
</dbReference>
<proteinExistence type="predicted"/>
<name>A0ABR2QYI1_9ROSI</name>
<reference evidence="1 2" key="1">
    <citation type="journal article" date="2024" name="G3 (Bethesda)">
        <title>Genome assembly of Hibiscus sabdariffa L. provides insights into metabolisms of medicinal natural products.</title>
        <authorList>
            <person name="Kim T."/>
        </authorList>
    </citation>
    <scope>NUCLEOTIDE SEQUENCE [LARGE SCALE GENOMIC DNA]</scope>
    <source>
        <strain evidence="1">TK-2024</strain>
        <tissue evidence="1">Old leaves</tissue>
    </source>
</reference>
<comment type="caution">
    <text evidence="1">The sequence shown here is derived from an EMBL/GenBank/DDBJ whole genome shotgun (WGS) entry which is preliminary data.</text>
</comment>